<feature type="transmembrane region" description="Helical" evidence="2">
    <location>
        <begin position="96"/>
        <end position="114"/>
    </location>
</feature>
<evidence type="ECO:0000256" key="2">
    <source>
        <dbReference type="SAM" id="Phobius"/>
    </source>
</evidence>
<organism evidence="3 4">
    <name type="scientific">Calidithermus terrae</name>
    <dbReference type="NCBI Taxonomy" id="1408545"/>
    <lineage>
        <taxon>Bacteria</taxon>
        <taxon>Thermotogati</taxon>
        <taxon>Deinococcota</taxon>
        <taxon>Deinococci</taxon>
        <taxon>Thermales</taxon>
        <taxon>Thermaceae</taxon>
        <taxon>Calidithermus</taxon>
    </lineage>
</organism>
<keyword evidence="1" id="KW-0175">Coiled coil</keyword>
<keyword evidence="2" id="KW-1133">Transmembrane helix</keyword>
<sequence length="118" mass="12346">MDPLTGAIVSTAGNLLGGIVQGVTGYQIAQTQAGVAREQIAAQERAARELEETRRRQLEASVQLGGINAGVARDRAYFGSQTWRGALFYGNQTARTLGLVALGVVGLGALAYALKEAK</sequence>
<evidence type="ECO:0000313" key="4">
    <source>
        <dbReference type="Proteomes" id="UP000265715"/>
    </source>
</evidence>
<evidence type="ECO:0000256" key="1">
    <source>
        <dbReference type="SAM" id="Coils"/>
    </source>
</evidence>
<dbReference type="RefSeq" id="WP_119314996.1">
    <property type="nucleotide sequence ID" value="NZ_QXDL01000069.1"/>
</dbReference>
<feature type="coiled-coil region" evidence="1">
    <location>
        <begin position="33"/>
        <end position="60"/>
    </location>
</feature>
<keyword evidence="2" id="KW-0472">Membrane</keyword>
<dbReference type="Proteomes" id="UP000265715">
    <property type="component" value="Unassembled WGS sequence"/>
</dbReference>
<keyword evidence="2" id="KW-0812">Transmembrane</keyword>
<accession>A0A399EQ84</accession>
<protein>
    <submittedName>
        <fullName evidence="3">Uncharacterized protein</fullName>
    </submittedName>
</protein>
<dbReference type="EMBL" id="QXDL01000069">
    <property type="protein sequence ID" value="RIH84712.1"/>
    <property type="molecule type" value="Genomic_DNA"/>
</dbReference>
<gene>
    <name evidence="3" type="ORF">Mterra_01892</name>
</gene>
<proteinExistence type="predicted"/>
<comment type="caution">
    <text evidence="3">The sequence shown here is derived from an EMBL/GenBank/DDBJ whole genome shotgun (WGS) entry which is preliminary data.</text>
</comment>
<dbReference type="AlphaFoldDB" id="A0A399EQ84"/>
<name>A0A399EQ84_9DEIN</name>
<keyword evidence="4" id="KW-1185">Reference proteome</keyword>
<reference evidence="3 4" key="1">
    <citation type="submission" date="2018-08" db="EMBL/GenBank/DDBJ databases">
        <title>Meiothermus terrae DSM 26712 genome sequencing project.</title>
        <authorList>
            <person name="Da Costa M.S."/>
            <person name="Albuquerque L."/>
            <person name="Raposo P."/>
            <person name="Froufe H.J.C."/>
            <person name="Barroso C.S."/>
            <person name="Egas C."/>
        </authorList>
    </citation>
    <scope>NUCLEOTIDE SEQUENCE [LARGE SCALE GENOMIC DNA]</scope>
    <source>
        <strain evidence="3 4">DSM 26712</strain>
    </source>
</reference>
<evidence type="ECO:0000313" key="3">
    <source>
        <dbReference type="EMBL" id="RIH84712.1"/>
    </source>
</evidence>